<dbReference type="Ensembl" id="ENSMLET00000014321.1">
    <property type="protein sequence ID" value="ENSMLEP00000003085.1"/>
    <property type="gene ID" value="ENSMLEG00000013057.1"/>
</dbReference>
<reference evidence="2" key="1">
    <citation type="submission" date="2025-08" db="UniProtKB">
        <authorList>
            <consortium name="Ensembl"/>
        </authorList>
    </citation>
    <scope>IDENTIFICATION</scope>
</reference>
<dbReference type="GeneTree" id="ENSGT00910000147486"/>
<dbReference type="Proteomes" id="UP000233140">
    <property type="component" value="Unassembled WGS sequence"/>
</dbReference>
<sequence length="75" mass="7814">MAEAGPQEASSSAGPPHPGWSKSAAPVNPGWSKSAAPVMRGRARAGFLHSNTLLWGPGRCSHAARSVGKRKIRAR</sequence>
<keyword evidence="3" id="KW-1185">Reference proteome</keyword>
<evidence type="ECO:0000256" key="1">
    <source>
        <dbReference type="SAM" id="MobiDB-lite"/>
    </source>
</evidence>
<feature type="region of interest" description="Disordered" evidence="1">
    <location>
        <begin position="1"/>
        <end position="35"/>
    </location>
</feature>
<proteinExistence type="predicted"/>
<evidence type="ECO:0000313" key="2">
    <source>
        <dbReference type="Ensembl" id="ENSMLEP00000003085.1"/>
    </source>
</evidence>
<organism evidence="2 3">
    <name type="scientific">Mandrillus leucophaeus</name>
    <name type="common">Drill</name>
    <name type="synonym">Papio leucophaeus</name>
    <dbReference type="NCBI Taxonomy" id="9568"/>
    <lineage>
        <taxon>Eukaryota</taxon>
        <taxon>Metazoa</taxon>
        <taxon>Chordata</taxon>
        <taxon>Craniata</taxon>
        <taxon>Vertebrata</taxon>
        <taxon>Euteleostomi</taxon>
        <taxon>Mammalia</taxon>
        <taxon>Eutheria</taxon>
        <taxon>Euarchontoglires</taxon>
        <taxon>Primates</taxon>
        <taxon>Haplorrhini</taxon>
        <taxon>Catarrhini</taxon>
        <taxon>Cercopithecidae</taxon>
        <taxon>Cercopithecinae</taxon>
        <taxon>Mandrillus</taxon>
    </lineage>
</organism>
<dbReference type="OMA" id="HPGWSKS"/>
<accession>A0A2K5XIE9</accession>
<protein>
    <submittedName>
        <fullName evidence="2">Uncharacterized protein</fullName>
    </submittedName>
</protein>
<reference evidence="2" key="2">
    <citation type="submission" date="2025-09" db="UniProtKB">
        <authorList>
            <consortium name="Ensembl"/>
        </authorList>
    </citation>
    <scope>IDENTIFICATION</scope>
</reference>
<dbReference type="AlphaFoldDB" id="A0A2K5XIE9"/>
<name>A0A2K5XIE9_MANLE</name>
<evidence type="ECO:0000313" key="3">
    <source>
        <dbReference type="Proteomes" id="UP000233140"/>
    </source>
</evidence>